<protein>
    <submittedName>
        <fullName evidence="6">TetR/AcrR family transcriptional regulator</fullName>
    </submittedName>
</protein>
<dbReference type="PANTHER" id="PTHR47506:SF1">
    <property type="entry name" value="HTH-TYPE TRANSCRIPTIONAL REGULATOR YJDC"/>
    <property type="match status" value="1"/>
</dbReference>
<dbReference type="RefSeq" id="WP_422920152.1">
    <property type="nucleotide sequence ID" value="NZ_JAMZEJ010000006.1"/>
</dbReference>
<keyword evidence="3" id="KW-0804">Transcription</keyword>
<dbReference type="PROSITE" id="PS50977">
    <property type="entry name" value="HTH_TETR_2"/>
    <property type="match status" value="1"/>
</dbReference>
<keyword evidence="2 4" id="KW-0238">DNA-binding</keyword>
<proteinExistence type="predicted"/>
<dbReference type="InterPro" id="IPR009057">
    <property type="entry name" value="Homeodomain-like_sf"/>
</dbReference>
<dbReference type="Gene3D" id="1.10.357.10">
    <property type="entry name" value="Tetracycline Repressor, domain 2"/>
    <property type="match status" value="1"/>
</dbReference>
<reference evidence="6 7" key="1">
    <citation type="submission" date="2022-06" db="EMBL/GenBank/DDBJ databases">
        <title>Rhizosaccharibacter gen. nov. sp. nov. KSS12, endophytic bacteria isolated from sugarcane.</title>
        <authorList>
            <person name="Pitiwittayakul N."/>
        </authorList>
    </citation>
    <scope>NUCLEOTIDE SEQUENCE [LARGE SCALE GENOMIC DNA]</scope>
    <source>
        <strain evidence="6 7">KSS12</strain>
    </source>
</reference>
<keyword evidence="1" id="KW-0805">Transcription regulation</keyword>
<organism evidence="6 7">
    <name type="scientific">Rhizosaccharibacter radicis</name>
    <dbReference type="NCBI Taxonomy" id="2782605"/>
    <lineage>
        <taxon>Bacteria</taxon>
        <taxon>Pseudomonadati</taxon>
        <taxon>Pseudomonadota</taxon>
        <taxon>Alphaproteobacteria</taxon>
        <taxon>Acetobacterales</taxon>
        <taxon>Acetobacteraceae</taxon>
        <taxon>Rhizosaccharibacter</taxon>
    </lineage>
</organism>
<accession>A0ABT1VYK9</accession>
<feature type="DNA-binding region" description="H-T-H motif" evidence="4">
    <location>
        <begin position="29"/>
        <end position="48"/>
    </location>
</feature>
<dbReference type="SUPFAM" id="SSF48498">
    <property type="entry name" value="Tetracyclin repressor-like, C-terminal domain"/>
    <property type="match status" value="1"/>
</dbReference>
<evidence type="ECO:0000256" key="3">
    <source>
        <dbReference type="ARBA" id="ARBA00023163"/>
    </source>
</evidence>
<evidence type="ECO:0000313" key="6">
    <source>
        <dbReference type="EMBL" id="MCQ8241412.1"/>
    </source>
</evidence>
<dbReference type="Pfam" id="PF00440">
    <property type="entry name" value="TetR_N"/>
    <property type="match status" value="1"/>
</dbReference>
<dbReference type="EMBL" id="JAMZEJ010000006">
    <property type="protein sequence ID" value="MCQ8241412.1"/>
    <property type="molecule type" value="Genomic_DNA"/>
</dbReference>
<dbReference type="InterPro" id="IPR011075">
    <property type="entry name" value="TetR_C"/>
</dbReference>
<evidence type="ECO:0000256" key="1">
    <source>
        <dbReference type="ARBA" id="ARBA00023015"/>
    </source>
</evidence>
<evidence type="ECO:0000256" key="4">
    <source>
        <dbReference type="PROSITE-ProRule" id="PRU00335"/>
    </source>
</evidence>
<evidence type="ECO:0000256" key="2">
    <source>
        <dbReference type="ARBA" id="ARBA00023125"/>
    </source>
</evidence>
<feature type="domain" description="HTH tetR-type" evidence="5">
    <location>
        <begin position="6"/>
        <end position="66"/>
    </location>
</feature>
<name>A0ABT1VYK9_9PROT</name>
<keyword evidence="7" id="KW-1185">Reference proteome</keyword>
<gene>
    <name evidence="6" type="ORF">NFI88_11250</name>
</gene>
<dbReference type="SUPFAM" id="SSF46689">
    <property type="entry name" value="Homeodomain-like"/>
    <property type="match status" value="1"/>
</dbReference>
<dbReference type="Gene3D" id="1.10.10.60">
    <property type="entry name" value="Homeodomain-like"/>
    <property type="match status" value="1"/>
</dbReference>
<evidence type="ECO:0000259" key="5">
    <source>
        <dbReference type="PROSITE" id="PS50977"/>
    </source>
</evidence>
<dbReference type="PANTHER" id="PTHR47506">
    <property type="entry name" value="TRANSCRIPTIONAL REGULATORY PROTEIN"/>
    <property type="match status" value="1"/>
</dbReference>
<dbReference type="Pfam" id="PF16925">
    <property type="entry name" value="TetR_C_13"/>
    <property type="match status" value="1"/>
</dbReference>
<dbReference type="InterPro" id="IPR001647">
    <property type="entry name" value="HTH_TetR"/>
</dbReference>
<sequence length="193" mass="21184">MGRPREFEVDVALAAALELFWRHGFEGTSLSDLTRAMGITRPSLYATFGNKEELFRKALDRYLGTFLCFLVDALAEPDIQRGMERLLTGCVDTQTAADHPPGCLMTNGALVCSDDASGVRRQIQEHRQEKERAIAARIEQAKQEGQLPPDCDAAACTTFITTVMTGISVQAAFGMKREALQAVARKAARCWSA</sequence>
<dbReference type="InterPro" id="IPR036271">
    <property type="entry name" value="Tet_transcr_reg_TetR-rel_C_sf"/>
</dbReference>
<evidence type="ECO:0000313" key="7">
    <source>
        <dbReference type="Proteomes" id="UP001524547"/>
    </source>
</evidence>
<comment type="caution">
    <text evidence="6">The sequence shown here is derived from an EMBL/GenBank/DDBJ whole genome shotgun (WGS) entry which is preliminary data.</text>
</comment>
<dbReference type="PRINTS" id="PR00455">
    <property type="entry name" value="HTHTETR"/>
</dbReference>
<dbReference type="Proteomes" id="UP001524547">
    <property type="component" value="Unassembled WGS sequence"/>
</dbReference>